<reference evidence="2" key="1">
    <citation type="submission" date="2016-01" db="EMBL/GenBank/DDBJ databases">
        <authorList>
            <person name="Peeters C."/>
        </authorList>
    </citation>
    <scope>NUCLEOTIDE SEQUENCE [LARGE SCALE GENOMIC DNA]</scope>
</reference>
<dbReference type="RefSeq" id="WP_053568186.1">
    <property type="nucleotide sequence ID" value="NZ_FCNY02000014.1"/>
</dbReference>
<evidence type="ECO:0000313" key="2">
    <source>
        <dbReference type="Proteomes" id="UP000054740"/>
    </source>
</evidence>
<dbReference type="EMBL" id="FCNY02000014">
    <property type="protein sequence ID" value="SAL57715.1"/>
    <property type="molecule type" value="Genomic_DNA"/>
</dbReference>
<gene>
    <name evidence="1" type="ORF">AWB70_05095</name>
</gene>
<accession>A0A158IMF5</accession>
<sequence length="158" mass="17154">MRITIKLDAFNHTGDAAFAVLWLDRENGRWSREGHECLDIPVWGTWKSEAGGTLLLDAATSNALLMLHGLRLSTTGDGRSAEGKLQNVADKKWESQRGRADYFGCGATSEPRPLDSGHWHVQCVDRESIVAEHEVFSDEPDAVNGGSACLGDPGSFAT</sequence>
<dbReference type="AlphaFoldDB" id="A0A158IMF5"/>
<keyword evidence="2" id="KW-1185">Reference proteome</keyword>
<proteinExistence type="predicted"/>
<protein>
    <recommendedName>
        <fullName evidence="3">DUF3564 family protein</fullName>
    </recommendedName>
</protein>
<dbReference type="InterPro" id="IPR021947">
    <property type="entry name" value="DUF3564"/>
</dbReference>
<organism evidence="1 2">
    <name type="scientific">Caballeronia cordobensis</name>
    <name type="common">Burkholderia cordobensis</name>
    <dbReference type="NCBI Taxonomy" id="1353886"/>
    <lineage>
        <taxon>Bacteria</taxon>
        <taxon>Pseudomonadati</taxon>
        <taxon>Pseudomonadota</taxon>
        <taxon>Betaproteobacteria</taxon>
        <taxon>Burkholderiales</taxon>
        <taxon>Burkholderiaceae</taxon>
        <taxon>Caballeronia</taxon>
    </lineage>
</organism>
<evidence type="ECO:0000313" key="1">
    <source>
        <dbReference type="EMBL" id="SAL57715.1"/>
    </source>
</evidence>
<name>A0A158IMF5_CABCO</name>
<evidence type="ECO:0008006" key="3">
    <source>
        <dbReference type="Google" id="ProtNLM"/>
    </source>
</evidence>
<dbReference type="Pfam" id="PF12087">
    <property type="entry name" value="DUF3564"/>
    <property type="match status" value="1"/>
</dbReference>
<dbReference type="Proteomes" id="UP000054740">
    <property type="component" value="Unassembled WGS sequence"/>
</dbReference>